<evidence type="ECO:0000256" key="6">
    <source>
        <dbReference type="SAM" id="Phobius"/>
    </source>
</evidence>
<dbReference type="EMBL" id="FUYH01000002">
    <property type="protein sequence ID" value="SKA77293.1"/>
    <property type="molecule type" value="Genomic_DNA"/>
</dbReference>
<organism evidence="8 9">
    <name type="scientific">Caloramator quimbayensis</name>
    <dbReference type="NCBI Taxonomy" id="1147123"/>
    <lineage>
        <taxon>Bacteria</taxon>
        <taxon>Bacillati</taxon>
        <taxon>Bacillota</taxon>
        <taxon>Clostridia</taxon>
        <taxon>Eubacteriales</taxon>
        <taxon>Clostridiaceae</taxon>
        <taxon>Caloramator</taxon>
    </lineage>
</organism>
<evidence type="ECO:0000313" key="8">
    <source>
        <dbReference type="EMBL" id="SKA77293.1"/>
    </source>
</evidence>
<dbReference type="NCBIfam" id="TIGR03592">
    <property type="entry name" value="yidC_oxa1_cterm"/>
    <property type="match status" value="1"/>
</dbReference>
<dbReference type="GO" id="GO:0051205">
    <property type="term" value="P:protein insertion into membrane"/>
    <property type="evidence" value="ECO:0007669"/>
    <property type="project" value="TreeGrafter"/>
</dbReference>
<evidence type="ECO:0000313" key="9">
    <source>
        <dbReference type="Proteomes" id="UP000190105"/>
    </source>
</evidence>
<evidence type="ECO:0000256" key="3">
    <source>
        <dbReference type="ARBA" id="ARBA00022989"/>
    </source>
</evidence>
<dbReference type="OrthoDB" id="2380676at2"/>
<keyword evidence="4 6" id="KW-0472">Membrane</keyword>
<dbReference type="AlphaFoldDB" id="A0A1T4WIY8"/>
<name>A0A1T4WIY8_9CLOT</name>
<dbReference type="InterPro" id="IPR028055">
    <property type="entry name" value="YidC/Oxa/ALB_C"/>
</dbReference>
<evidence type="ECO:0000256" key="4">
    <source>
        <dbReference type="ARBA" id="ARBA00023136"/>
    </source>
</evidence>
<dbReference type="InterPro" id="IPR001708">
    <property type="entry name" value="YidC/ALB3/OXA1/COX18"/>
</dbReference>
<gene>
    <name evidence="8" type="ORF">SAMN05443428_1022</name>
</gene>
<dbReference type="Proteomes" id="UP000190105">
    <property type="component" value="Unassembled WGS sequence"/>
</dbReference>
<dbReference type="PANTHER" id="PTHR12428:SF65">
    <property type="entry name" value="CYTOCHROME C OXIDASE ASSEMBLY PROTEIN COX18, MITOCHONDRIAL"/>
    <property type="match status" value="1"/>
</dbReference>
<comment type="similarity">
    <text evidence="5">Belongs to the OXA1/ALB3/YidC family.</text>
</comment>
<feature type="domain" description="Membrane insertase YidC/Oxa/ALB C-terminal" evidence="7">
    <location>
        <begin position="22"/>
        <end position="202"/>
    </location>
</feature>
<dbReference type="Pfam" id="PF02096">
    <property type="entry name" value="60KD_IMP"/>
    <property type="match status" value="1"/>
</dbReference>
<protein>
    <submittedName>
        <fullName evidence="8">Membrane protein insertase, YidC/Oxa1 family, C-terminal domain-containing protein</fullName>
    </submittedName>
</protein>
<evidence type="ECO:0000256" key="2">
    <source>
        <dbReference type="ARBA" id="ARBA00022692"/>
    </source>
</evidence>
<sequence length="216" mass="24808">MNIILEMFNNILRIGFSITKDWGISIILLTILLRFLLLPLSFKQRMSILKQGEISKKIEETKIKYKNDKAKLDEELMKHYKESSKSMFGCFTLILQLPILSALYYTIQRMPADVGTILIPWVSSLKLPDRYFIVPLLYSLISVSPNLISYIGILKPYGSEVKNLGFNMISMMVISIIITIKAPVSIGIYFIASGVFTLFEEIAFRLYQRYLNTVKA</sequence>
<evidence type="ECO:0000256" key="5">
    <source>
        <dbReference type="RuleBase" id="RU003945"/>
    </source>
</evidence>
<evidence type="ECO:0000259" key="7">
    <source>
        <dbReference type="Pfam" id="PF02096"/>
    </source>
</evidence>
<feature type="transmembrane region" description="Helical" evidence="6">
    <location>
        <begin position="22"/>
        <end position="42"/>
    </location>
</feature>
<feature type="transmembrane region" description="Helical" evidence="6">
    <location>
        <begin position="87"/>
        <end position="107"/>
    </location>
</feature>
<dbReference type="PANTHER" id="PTHR12428">
    <property type="entry name" value="OXA1"/>
    <property type="match status" value="1"/>
</dbReference>
<dbReference type="GO" id="GO:0005886">
    <property type="term" value="C:plasma membrane"/>
    <property type="evidence" value="ECO:0007669"/>
    <property type="project" value="TreeGrafter"/>
</dbReference>
<accession>A0A1T4WIY8</accession>
<feature type="transmembrane region" description="Helical" evidence="6">
    <location>
        <begin position="186"/>
        <end position="207"/>
    </location>
</feature>
<reference evidence="9" key="1">
    <citation type="submission" date="2017-02" db="EMBL/GenBank/DDBJ databases">
        <authorList>
            <person name="Varghese N."/>
            <person name="Submissions S."/>
        </authorList>
    </citation>
    <scope>NUCLEOTIDE SEQUENCE [LARGE SCALE GENOMIC DNA]</scope>
    <source>
        <strain evidence="9">USBA 833</strain>
    </source>
</reference>
<dbReference type="STRING" id="1147123.SAMN05443428_1022"/>
<dbReference type="GO" id="GO:0032977">
    <property type="term" value="F:membrane insertase activity"/>
    <property type="evidence" value="ECO:0007669"/>
    <property type="project" value="InterPro"/>
</dbReference>
<feature type="transmembrane region" description="Helical" evidence="6">
    <location>
        <begin position="164"/>
        <end position="180"/>
    </location>
</feature>
<comment type="subcellular location">
    <subcellularLocation>
        <location evidence="1 5">Membrane</location>
        <topology evidence="1 5">Multi-pass membrane protein</topology>
    </subcellularLocation>
</comment>
<feature type="transmembrane region" description="Helical" evidence="6">
    <location>
        <begin position="131"/>
        <end position="152"/>
    </location>
</feature>
<keyword evidence="9" id="KW-1185">Reference proteome</keyword>
<proteinExistence type="inferred from homology"/>
<keyword evidence="2 5" id="KW-0812">Transmembrane</keyword>
<evidence type="ECO:0000256" key="1">
    <source>
        <dbReference type="ARBA" id="ARBA00004141"/>
    </source>
</evidence>
<keyword evidence="3 6" id="KW-1133">Transmembrane helix</keyword>
<dbReference type="RefSeq" id="WP_078695311.1">
    <property type="nucleotide sequence ID" value="NZ_FUYH01000002.1"/>
</dbReference>